<dbReference type="RefSeq" id="WP_380750258.1">
    <property type="nucleotide sequence ID" value="NZ_JBHSRF010000011.1"/>
</dbReference>
<protein>
    <recommendedName>
        <fullName evidence="4">WD40 repeat domain-containing protein</fullName>
    </recommendedName>
</protein>
<dbReference type="InterPro" id="IPR015943">
    <property type="entry name" value="WD40/YVTN_repeat-like_dom_sf"/>
</dbReference>
<dbReference type="Proteomes" id="UP001596137">
    <property type="component" value="Unassembled WGS sequence"/>
</dbReference>
<comment type="caution">
    <text evidence="2">The sequence shown here is derived from an EMBL/GenBank/DDBJ whole genome shotgun (WGS) entry which is preliminary data.</text>
</comment>
<sequence length="394" mass="41358">MSRRWEHVSRAAAALMLAAASAAGCGRPAEPVVLPGSDPIATGPARVEGGGPVGAAGERALAVVRRIPPEVVRLAYEIAASDDGAYVAVASWMDENSSRLTLRVFAADRAAPVLTREVTNDSGGFTDVDVADFSPGGRAMIYAEGTDGRPVRTAVFDLAGRTSRVPPAGLTRPEFSRDASRFAGVTEDPYRLAVHTVAGARESLSPPLTPLVKLDDPEAESPPAHVAVTSAGDRSVGVSALGYWKWLPRDGEITFVRCGCRATQMAIDRDARLVAFGDFSGQVSVWDTVTDREIAAWHVPGPPDGEPYERLSAEGYGPLTVLKFSLDGSRLFTVNVQGYAWDARTGRPLGRAGLSGPPSAIVELQPMAGGAALVRAVETGARSGGRLSVLSFPE</sequence>
<dbReference type="SUPFAM" id="SSF50969">
    <property type="entry name" value="YVTN repeat-like/Quinoprotein amine dehydrogenase"/>
    <property type="match status" value="1"/>
</dbReference>
<name>A0ABW1NEG7_9ACTN</name>
<organism evidence="2 3">
    <name type="scientific">Sphaerisporangium aureirubrum</name>
    <dbReference type="NCBI Taxonomy" id="1544736"/>
    <lineage>
        <taxon>Bacteria</taxon>
        <taxon>Bacillati</taxon>
        <taxon>Actinomycetota</taxon>
        <taxon>Actinomycetes</taxon>
        <taxon>Streptosporangiales</taxon>
        <taxon>Streptosporangiaceae</taxon>
        <taxon>Sphaerisporangium</taxon>
    </lineage>
</organism>
<keyword evidence="3" id="KW-1185">Reference proteome</keyword>
<evidence type="ECO:0008006" key="4">
    <source>
        <dbReference type="Google" id="ProtNLM"/>
    </source>
</evidence>
<dbReference type="InterPro" id="IPR011044">
    <property type="entry name" value="Quino_amine_DH_bsu"/>
</dbReference>
<evidence type="ECO:0000313" key="2">
    <source>
        <dbReference type="EMBL" id="MFC6081735.1"/>
    </source>
</evidence>
<evidence type="ECO:0000313" key="3">
    <source>
        <dbReference type="Proteomes" id="UP001596137"/>
    </source>
</evidence>
<keyword evidence="1" id="KW-0732">Signal</keyword>
<proteinExistence type="predicted"/>
<dbReference type="EMBL" id="JBHSRF010000011">
    <property type="protein sequence ID" value="MFC6081735.1"/>
    <property type="molecule type" value="Genomic_DNA"/>
</dbReference>
<dbReference type="Gene3D" id="2.130.10.10">
    <property type="entry name" value="YVTN repeat-like/Quinoprotein amine dehydrogenase"/>
    <property type="match status" value="1"/>
</dbReference>
<evidence type="ECO:0000256" key="1">
    <source>
        <dbReference type="SAM" id="SignalP"/>
    </source>
</evidence>
<accession>A0ABW1NEG7</accession>
<dbReference type="PROSITE" id="PS51257">
    <property type="entry name" value="PROKAR_LIPOPROTEIN"/>
    <property type="match status" value="1"/>
</dbReference>
<gene>
    <name evidence="2" type="ORF">ACFP1K_11255</name>
</gene>
<feature type="chain" id="PRO_5046439426" description="WD40 repeat domain-containing protein" evidence="1">
    <location>
        <begin position="23"/>
        <end position="394"/>
    </location>
</feature>
<reference evidence="3" key="1">
    <citation type="journal article" date="2019" name="Int. J. Syst. Evol. Microbiol.">
        <title>The Global Catalogue of Microorganisms (GCM) 10K type strain sequencing project: providing services to taxonomists for standard genome sequencing and annotation.</title>
        <authorList>
            <consortium name="The Broad Institute Genomics Platform"/>
            <consortium name="The Broad Institute Genome Sequencing Center for Infectious Disease"/>
            <person name="Wu L."/>
            <person name="Ma J."/>
        </authorList>
    </citation>
    <scope>NUCLEOTIDE SEQUENCE [LARGE SCALE GENOMIC DNA]</scope>
    <source>
        <strain evidence="3">JCM 30346</strain>
    </source>
</reference>
<feature type="signal peptide" evidence="1">
    <location>
        <begin position="1"/>
        <end position="22"/>
    </location>
</feature>